<proteinExistence type="predicted"/>
<organism evidence="4 5">
    <name type="scientific">Actinomadura syzygii</name>
    <dbReference type="NCBI Taxonomy" id="1427538"/>
    <lineage>
        <taxon>Bacteria</taxon>
        <taxon>Bacillati</taxon>
        <taxon>Actinomycetota</taxon>
        <taxon>Actinomycetes</taxon>
        <taxon>Streptosporangiales</taxon>
        <taxon>Thermomonosporaceae</taxon>
        <taxon>Actinomadura</taxon>
    </lineage>
</organism>
<evidence type="ECO:0000259" key="2">
    <source>
        <dbReference type="Pfam" id="PF11774"/>
    </source>
</evidence>
<protein>
    <submittedName>
        <fullName evidence="4">Lsr2 family protein</fullName>
    </submittedName>
</protein>
<gene>
    <name evidence="4" type="ORF">FXF65_37445</name>
</gene>
<evidence type="ECO:0000256" key="1">
    <source>
        <dbReference type="ARBA" id="ARBA00023125"/>
    </source>
</evidence>
<evidence type="ECO:0000259" key="3">
    <source>
        <dbReference type="Pfam" id="PF23359"/>
    </source>
</evidence>
<dbReference type="Pfam" id="PF23359">
    <property type="entry name" value="Lsr2_DNA-bd"/>
    <property type="match status" value="1"/>
</dbReference>
<feature type="domain" description="Lsr2 dimerization" evidence="2">
    <location>
        <begin position="1"/>
        <end position="55"/>
    </location>
</feature>
<comment type="caution">
    <text evidence="4">The sequence shown here is derived from an EMBL/GenBank/DDBJ whole genome shotgun (WGS) entry which is preliminary data.</text>
</comment>
<evidence type="ECO:0000313" key="5">
    <source>
        <dbReference type="Proteomes" id="UP000322634"/>
    </source>
</evidence>
<evidence type="ECO:0000313" key="4">
    <source>
        <dbReference type="EMBL" id="TYC08582.1"/>
    </source>
</evidence>
<dbReference type="InterPro" id="IPR055370">
    <property type="entry name" value="Lsr2_DNA-bd"/>
</dbReference>
<dbReference type="Proteomes" id="UP000322634">
    <property type="component" value="Unassembled WGS sequence"/>
</dbReference>
<name>A0A5D0TTC3_9ACTN</name>
<dbReference type="Gene3D" id="4.10.320.10">
    <property type="entry name" value="E3-binding domain"/>
    <property type="match status" value="1"/>
</dbReference>
<dbReference type="GO" id="GO:0016746">
    <property type="term" value="F:acyltransferase activity"/>
    <property type="evidence" value="ECO:0007669"/>
    <property type="project" value="InterPro"/>
</dbReference>
<dbReference type="RefSeq" id="WP_148354867.1">
    <property type="nucleotide sequence ID" value="NZ_JBHSBF010000002.1"/>
</dbReference>
<dbReference type="EMBL" id="VSFF01000016">
    <property type="protein sequence ID" value="TYC08582.1"/>
    <property type="molecule type" value="Genomic_DNA"/>
</dbReference>
<dbReference type="InterPro" id="IPR024412">
    <property type="entry name" value="Lsr2_dim_dom"/>
</dbReference>
<accession>A0A5D0TTC3</accession>
<dbReference type="Pfam" id="PF11774">
    <property type="entry name" value="Lsr2"/>
    <property type="match status" value="1"/>
</dbReference>
<feature type="domain" description="Lsr2 DNA-binding" evidence="3">
    <location>
        <begin position="76"/>
        <end position="106"/>
    </location>
</feature>
<sequence>MATRSIVESDLSGKGDAATITFGLGGTWYEIDLTPEEEEKLASTLKTYIEAGRKAAADNKPEKVRQVPETTVEERDEIRAWAKKEGIELAERGRIPKKVMAAYDAAHPERRGKK</sequence>
<dbReference type="InterPro" id="IPR042261">
    <property type="entry name" value="Lsr2-like_dimerization"/>
</dbReference>
<dbReference type="AlphaFoldDB" id="A0A5D0TTC3"/>
<dbReference type="InterPro" id="IPR036625">
    <property type="entry name" value="E3-bd_dom_sf"/>
</dbReference>
<keyword evidence="1" id="KW-0238">DNA-binding</keyword>
<reference evidence="4 5" key="1">
    <citation type="submission" date="2019-08" db="EMBL/GenBank/DDBJ databases">
        <title>Actinomadura sp. nov. CYP1-5 isolated from mountain soil.</title>
        <authorList>
            <person name="Songsumanus A."/>
            <person name="Kuncharoen N."/>
            <person name="Kudo T."/>
            <person name="Yuki M."/>
            <person name="Igarashi Y."/>
            <person name="Tanasupawat S."/>
        </authorList>
    </citation>
    <scope>NUCLEOTIDE SEQUENCE [LARGE SCALE GENOMIC DNA]</scope>
    <source>
        <strain evidence="4 5">GKU157</strain>
    </source>
</reference>
<dbReference type="GO" id="GO:0003677">
    <property type="term" value="F:DNA binding"/>
    <property type="evidence" value="ECO:0007669"/>
    <property type="project" value="UniProtKB-KW"/>
</dbReference>
<dbReference type="OrthoDB" id="4113332at2"/>
<dbReference type="Gene3D" id="3.30.60.230">
    <property type="entry name" value="Lsr2, dimerization domain"/>
    <property type="match status" value="1"/>
</dbReference>
<keyword evidence="5" id="KW-1185">Reference proteome</keyword>